<evidence type="ECO:0000256" key="3">
    <source>
        <dbReference type="ARBA" id="ARBA00022741"/>
    </source>
</evidence>
<dbReference type="InterPro" id="IPR011545">
    <property type="entry name" value="DEAD/DEAH_box_helicase_dom"/>
</dbReference>
<dbReference type="SMART" id="SM00487">
    <property type="entry name" value="DEXDc"/>
    <property type="match status" value="1"/>
</dbReference>
<keyword evidence="7 13" id="KW-0067">ATP-binding</keyword>
<dbReference type="STRING" id="326424.FRAAL6237"/>
<dbReference type="NCBIfam" id="TIGR00580">
    <property type="entry name" value="mfd"/>
    <property type="match status" value="1"/>
</dbReference>
<dbReference type="GO" id="GO:0003684">
    <property type="term" value="F:damaged DNA binding"/>
    <property type="evidence" value="ECO:0007669"/>
    <property type="project" value="InterPro"/>
</dbReference>
<keyword evidence="5 13" id="KW-0378">Hydrolase</keyword>
<keyword evidence="3 13" id="KW-0547">Nucleotide-binding</keyword>
<name>Q0RCG4_FRAAA</name>
<dbReference type="InterPro" id="IPR004576">
    <property type="entry name" value="Mfd"/>
</dbReference>
<evidence type="ECO:0000313" key="17">
    <source>
        <dbReference type="Proteomes" id="UP000000657"/>
    </source>
</evidence>
<dbReference type="Gene3D" id="2.40.10.170">
    <property type="match status" value="1"/>
</dbReference>
<dbReference type="Proteomes" id="UP000000657">
    <property type="component" value="Chromosome"/>
</dbReference>
<dbReference type="HAMAP" id="MF_00969">
    <property type="entry name" value="TRCF"/>
    <property type="match status" value="1"/>
</dbReference>
<evidence type="ECO:0000256" key="10">
    <source>
        <dbReference type="ARBA" id="ARBA00061104"/>
    </source>
</evidence>
<dbReference type="Gene3D" id="3.40.50.11180">
    <property type="match status" value="1"/>
</dbReference>
<evidence type="ECO:0000259" key="14">
    <source>
        <dbReference type="PROSITE" id="PS51192"/>
    </source>
</evidence>
<comment type="subcellular location">
    <subcellularLocation>
        <location evidence="1 13">Cytoplasm</location>
    </subcellularLocation>
</comment>
<evidence type="ECO:0000313" key="16">
    <source>
        <dbReference type="EMBL" id="CAJ64860.1"/>
    </source>
</evidence>
<sequence>MGPVAPGRRAPRRWFSCRGVCSTPVPSRSLPRGTPDATMTLAPLLDALIARPGGDPALGRAIGAAGEPALDLAGPAALRPFAAAALAAAHGAGRPVLAVVATGREAEDLTAALAGLLGPEVVAVFPSWETLPHERLSPRADTVGQRLAVLRRLAHPASTGLPPLRIVVAPVRSVLQPQVAGLGELAPVSLAAGDTADLDEVVARLVGMAYHRVDLVERRGEIAVRGGILDVFPPTEEHPLRVEFFGDEVEDIRRFAVADQRALPEGDSGPPGPGGRGLFAPPCRELLLTEDVRGRAAELATRYPQLVDMLDTIASGIPVEGMEALAPVLVDGMSLLLDDLPAGTHVLVCDPERVRSRASELVRTSQEFLEASWSVAALGGGAPIDLGAAAYRSIAEVRERAGALGLPWWSVSPFTSTLTGAEAGGLDQVGQADAAAGVAGGLVAEGDDTVVASLRPAPLYHGDTAAVIADVKGWLAESWRVLLVTEGHGPAQRLVEMLREADLGARYAEDAELAAGVAVVTRGQLVTGFTSDMLRLAVLTESDIAGARGVTTKDMRRMPSRRRKGIDPLALVPGDMVVHDAHGVGRYVEMVTRTVAGAKREYLLLEYARGDRLYVPTDQLEQITRYVGGDAPSLDRIGGADWAKRKSRARKAVKEIAGELIRLYSARMAAPGHAFAPDNPWQRELEDAFPFRETPDQLAAIDEVKADMEKPVPMDRVICGDVGYGKTEIAVRAAFKAVQDGKQVAVLVPTTLLVQQHFQTFSERYAAFPVIVKAMSRFNSAGEQKAVADGLADGTVDVVIGTHRLLSGENRFKDLGLVIVDEEQRFGVEHKEQLKKMRTAVDVLTMSATPIPRTLEMSITGIRELSTIDTPPEERHPVLTSVAPYDTRQVAAAIRRELLREGQVFFIHNRVESIDRAAARLRELVPEARIATAHGQMNEDALEQVMVSFWEKKFDVLVCTTIVESGLDISNANTLVVERADVFGLSQLHQLRGRVGRGRDRAYAYFLYPPDKPLTETAHDRLATIAQHNDLGAGMAVAMKDLEIRGAGNLLGGEQSGHIASVGFDMYVRMVGEAVAEYRKDKVEEPPEVKVELPVDASLPHDYVPSERLRLDAYRRLAGAGTDADIDEVRGELVDRFGPVPEPVENLLAVAGLRVLARSFGVTEITAAGRQIRFAPLELRESQTLRLTRLYKGAVVKPAVRIVLVPAPTETGRIGSRPLRDRALLAWAGQLLTAVAGDSVAAAAAG</sequence>
<evidence type="ECO:0000256" key="4">
    <source>
        <dbReference type="ARBA" id="ARBA00022763"/>
    </source>
</evidence>
<dbReference type="InterPro" id="IPR001650">
    <property type="entry name" value="Helicase_C-like"/>
</dbReference>
<dbReference type="InterPro" id="IPR005118">
    <property type="entry name" value="TRCF_C"/>
</dbReference>
<dbReference type="Pfam" id="PF03461">
    <property type="entry name" value="TRCF"/>
    <property type="match status" value="1"/>
</dbReference>
<dbReference type="InterPro" id="IPR036101">
    <property type="entry name" value="CarD-like/TRCF_RID_sf"/>
</dbReference>
<keyword evidence="9 13" id="KW-0234">DNA repair</keyword>
<feature type="domain" description="Helicase ATP-binding" evidence="14">
    <location>
        <begin position="707"/>
        <end position="868"/>
    </location>
</feature>
<gene>
    <name evidence="13" type="primary">mfd</name>
    <name evidence="16" type="ordered locus">FRAAL6237</name>
</gene>
<dbReference type="CDD" id="cd17991">
    <property type="entry name" value="DEXHc_TRCF"/>
    <property type="match status" value="1"/>
</dbReference>
<reference evidence="16 17" key="1">
    <citation type="journal article" date="2007" name="Genome Res.">
        <title>Genome characteristics of facultatively symbiotic Frankia sp. strains reflect host range and host plant biogeography.</title>
        <authorList>
            <person name="Normand P."/>
            <person name="Lapierre P."/>
            <person name="Tisa L.S."/>
            <person name="Gogarten J.P."/>
            <person name="Alloisio N."/>
            <person name="Bagnarol E."/>
            <person name="Bassi C.A."/>
            <person name="Berry A.M."/>
            <person name="Bickhart D.M."/>
            <person name="Choisne N."/>
            <person name="Couloux A."/>
            <person name="Cournoyer B."/>
            <person name="Cruveiller S."/>
            <person name="Daubin V."/>
            <person name="Demange N."/>
            <person name="Francino M.P."/>
            <person name="Goltsman E."/>
            <person name="Huang Y."/>
            <person name="Kopp O.R."/>
            <person name="Labarre L."/>
            <person name="Lapidus A."/>
            <person name="Lavire C."/>
            <person name="Marechal J."/>
            <person name="Martinez M."/>
            <person name="Mastronunzio J.E."/>
            <person name="Mullin B.C."/>
            <person name="Niemann J."/>
            <person name="Pujic P."/>
            <person name="Rawnsley T."/>
            <person name="Rouy Z."/>
            <person name="Schenowitz C."/>
            <person name="Sellstedt A."/>
            <person name="Tavares F."/>
            <person name="Tomkins J.P."/>
            <person name="Vallenet D."/>
            <person name="Valverde C."/>
            <person name="Wall L.G."/>
            <person name="Wang Y."/>
            <person name="Medigue C."/>
            <person name="Benson D.R."/>
        </authorList>
    </citation>
    <scope>NUCLEOTIDE SEQUENCE [LARGE SCALE GENOMIC DNA]</scope>
    <source>
        <strain evidence="17">DSM 45986 / CECT 9034 / ACN14a</strain>
    </source>
</reference>
<dbReference type="Pfam" id="PF17757">
    <property type="entry name" value="UvrB_inter"/>
    <property type="match status" value="1"/>
</dbReference>
<dbReference type="HOGENOM" id="CLU_005122_2_2_11"/>
<keyword evidence="4 13" id="KW-0227">DNA damage</keyword>
<dbReference type="SMART" id="SM01058">
    <property type="entry name" value="CarD_TRCF"/>
    <property type="match status" value="1"/>
</dbReference>
<keyword evidence="17" id="KW-1185">Reference proteome</keyword>
<dbReference type="EMBL" id="CT573213">
    <property type="protein sequence ID" value="CAJ64860.1"/>
    <property type="molecule type" value="Genomic_DNA"/>
</dbReference>
<dbReference type="GO" id="GO:0005524">
    <property type="term" value="F:ATP binding"/>
    <property type="evidence" value="ECO:0007669"/>
    <property type="project" value="UniProtKB-UniRule"/>
</dbReference>
<keyword evidence="2 13" id="KW-0963">Cytoplasm</keyword>
<evidence type="ECO:0000256" key="6">
    <source>
        <dbReference type="ARBA" id="ARBA00022806"/>
    </source>
</evidence>
<dbReference type="InterPro" id="IPR014001">
    <property type="entry name" value="Helicase_ATP-bd"/>
</dbReference>
<dbReference type="InterPro" id="IPR041471">
    <property type="entry name" value="UvrB_inter"/>
</dbReference>
<dbReference type="PROSITE" id="PS51194">
    <property type="entry name" value="HELICASE_CTER"/>
    <property type="match status" value="1"/>
</dbReference>
<dbReference type="Pfam" id="PF00271">
    <property type="entry name" value="Helicase_C"/>
    <property type="match status" value="1"/>
</dbReference>
<dbReference type="AlphaFoldDB" id="Q0RCG4"/>
<dbReference type="GO" id="GO:0003678">
    <property type="term" value="F:DNA helicase activity"/>
    <property type="evidence" value="ECO:0007669"/>
    <property type="project" value="TreeGrafter"/>
</dbReference>
<dbReference type="SUPFAM" id="SSF52540">
    <property type="entry name" value="P-loop containing nucleoside triphosphate hydrolases"/>
    <property type="match status" value="4"/>
</dbReference>
<proteinExistence type="inferred from homology"/>
<comment type="function">
    <text evidence="13">Couples transcription and DNA repair by recognizing RNA polymerase (RNAP) stalled at DNA lesions. Mediates ATP-dependent release of RNAP and its truncated transcript from the DNA, and recruitment of nucleotide excision repair machinery to the damaged site.</text>
</comment>
<keyword evidence="8 13" id="KW-0238">DNA-binding</keyword>
<evidence type="ECO:0000259" key="15">
    <source>
        <dbReference type="PROSITE" id="PS51194"/>
    </source>
</evidence>
<dbReference type="Gene3D" id="3.30.2060.10">
    <property type="entry name" value="Penicillin-binding protein 1b domain"/>
    <property type="match status" value="1"/>
</dbReference>
<evidence type="ECO:0000256" key="1">
    <source>
        <dbReference type="ARBA" id="ARBA00004496"/>
    </source>
</evidence>
<dbReference type="Gene3D" id="3.40.50.300">
    <property type="entry name" value="P-loop containing nucleotide triphosphate hydrolases"/>
    <property type="match status" value="2"/>
</dbReference>
<comment type="similarity">
    <text evidence="11 13">In the C-terminal section; belongs to the helicase family. RecG subfamily.</text>
</comment>
<protein>
    <recommendedName>
        <fullName evidence="12 13">Transcription-repair-coupling factor</fullName>
        <shortName evidence="13">TRCF</shortName>
        <ecNumber evidence="13">3.6.4.-</ecNumber>
    </recommendedName>
</protein>
<dbReference type="EC" id="3.6.4.-" evidence="13"/>
<accession>Q0RCG4</accession>
<dbReference type="FunFam" id="3.40.50.300:FF:000300">
    <property type="entry name" value="Transcription-repair-coupling factor"/>
    <property type="match status" value="1"/>
</dbReference>
<dbReference type="InterPro" id="IPR003711">
    <property type="entry name" value="CarD-like/TRCF_RID"/>
</dbReference>
<dbReference type="InterPro" id="IPR027417">
    <property type="entry name" value="P-loop_NTPase"/>
</dbReference>
<dbReference type="eggNOG" id="COG1197">
    <property type="taxonomic scope" value="Bacteria"/>
</dbReference>
<dbReference type="Gene3D" id="3.90.1150.50">
    <property type="entry name" value="Transcription-repair-coupling factor, D7 domain"/>
    <property type="match status" value="1"/>
</dbReference>
<evidence type="ECO:0000256" key="2">
    <source>
        <dbReference type="ARBA" id="ARBA00022490"/>
    </source>
</evidence>
<evidence type="ECO:0000256" key="5">
    <source>
        <dbReference type="ARBA" id="ARBA00022801"/>
    </source>
</evidence>
<dbReference type="Pfam" id="PF00270">
    <property type="entry name" value="DEAD"/>
    <property type="match status" value="1"/>
</dbReference>
<dbReference type="SMART" id="SM00982">
    <property type="entry name" value="TRCF"/>
    <property type="match status" value="1"/>
</dbReference>
<evidence type="ECO:0000256" key="8">
    <source>
        <dbReference type="ARBA" id="ARBA00023125"/>
    </source>
</evidence>
<dbReference type="InterPro" id="IPR037235">
    <property type="entry name" value="TRCF-like_C_D7"/>
</dbReference>
<dbReference type="SUPFAM" id="SSF141259">
    <property type="entry name" value="CarD-like"/>
    <property type="match status" value="1"/>
</dbReference>
<dbReference type="GO" id="GO:0016787">
    <property type="term" value="F:hydrolase activity"/>
    <property type="evidence" value="ECO:0007669"/>
    <property type="project" value="UniProtKB-KW"/>
</dbReference>
<evidence type="ECO:0000256" key="12">
    <source>
        <dbReference type="ARBA" id="ARBA00070128"/>
    </source>
</evidence>
<dbReference type="GO" id="GO:0005737">
    <property type="term" value="C:cytoplasm"/>
    <property type="evidence" value="ECO:0007669"/>
    <property type="project" value="UniProtKB-SubCell"/>
</dbReference>
<dbReference type="InterPro" id="IPR047112">
    <property type="entry name" value="RecG/Mfd"/>
</dbReference>
<evidence type="ECO:0000256" key="13">
    <source>
        <dbReference type="HAMAP-Rule" id="MF_00969"/>
    </source>
</evidence>
<organism evidence="16 17">
    <name type="scientific">Frankia alni (strain DSM 45986 / CECT 9034 / ACN14a)</name>
    <dbReference type="NCBI Taxonomy" id="326424"/>
    <lineage>
        <taxon>Bacteria</taxon>
        <taxon>Bacillati</taxon>
        <taxon>Actinomycetota</taxon>
        <taxon>Actinomycetes</taxon>
        <taxon>Frankiales</taxon>
        <taxon>Frankiaceae</taxon>
        <taxon>Frankia</taxon>
    </lineage>
</organism>
<evidence type="ECO:0000256" key="9">
    <source>
        <dbReference type="ARBA" id="ARBA00023204"/>
    </source>
</evidence>
<dbReference type="PANTHER" id="PTHR47964">
    <property type="entry name" value="ATP-DEPENDENT DNA HELICASE HOMOLOG RECG, CHLOROPLASTIC"/>
    <property type="match status" value="1"/>
</dbReference>
<comment type="similarity">
    <text evidence="10 13">In the N-terminal section; belongs to the UvrB family.</text>
</comment>
<dbReference type="SUPFAM" id="SSF143517">
    <property type="entry name" value="TRCF domain-like"/>
    <property type="match status" value="1"/>
</dbReference>
<dbReference type="KEGG" id="fal:FRAAL6237"/>
<dbReference type="PROSITE" id="PS51192">
    <property type="entry name" value="HELICASE_ATP_BIND_1"/>
    <property type="match status" value="1"/>
</dbReference>
<feature type="domain" description="Helicase C-terminal" evidence="15">
    <location>
        <begin position="886"/>
        <end position="1043"/>
    </location>
</feature>
<keyword evidence="6" id="KW-0347">Helicase</keyword>
<dbReference type="GO" id="GO:0006355">
    <property type="term" value="P:regulation of DNA-templated transcription"/>
    <property type="evidence" value="ECO:0007669"/>
    <property type="project" value="UniProtKB-UniRule"/>
</dbReference>
<dbReference type="GO" id="GO:0000716">
    <property type="term" value="P:transcription-coupled nucleotide-excision repair, DNA damage recognition"/>
    <property type="evidence" value="ECO:0007669"/>
    <property type="project" value="UniProtKB-UniRule"/>
</dbReference>
<evidence type="ECO:0000256" key="7">
    <source>
        <dbReference type="ARBA" id="ARBA00022840"/>
    </source>
</evidence>
<evidence type="ECO:0000256" key="11">
    <source>
        <dbReference type="ARBA" id="ARBA00061399"/>
    </source>
</evidence>
<dbReference type="PANTHER" id="PTHR47964:SF1">
    <property type="entry name" value="ATP-DEPENDENT DNA HELICASE HOMOLOG RECG, CHLOROPLASTIC"/>
    <property type="match status" value="1"/>
</dbReference>
<dbReference type="Pfam" id="PF02559">
    <property type="entry name" value="CarD_TRCF_RID"/>
    <property type="match status" value="1"/>
</dbReference>
<dbReference type="SMART" id="SM00490">
    <property type="entry name" value="HELICc"/>
    <property type="match status" value="1"/>
</dbReference>
<dbReference type="FunFam" id="3.40.50.300:FF:000546">
    <property type="entry name" value="Transcription-repair-coupling factor"/>
    <property type="match status" value="1"/>
</dbReference>